<dbReference type="EMBL" id="SRPO01000050">
    <property type="protein sequence ID" value="KAG5944906.1"/>
    <property type="molecule type" value="Genomic_DNA"/>
</dbReference>
<dbReference type="Proteomes" id="UP000706124">
    <property type="component" value="Unassembled WGS sequence"/>
</dbReference>
<gene>
    <name evidence="1" type="ORF">E4U60_005621</name>
</gene>
<sequence length="95" mass="10632">MESQQRSLSSLLRANAKRLVESNQTYVLLCVEDHSRMGRPVFEAIPNGICAPTTTVPENSLPMSKPFTRSTVKTEKAESLPTAICHFRLISIDWV</sequence>
<dbReference type="OrthoDB" id="10352692at2759"/>
<organism evidence="1 2">
    <name type="scientific">Claviceps pazoutovae</name>
    <dbReference type="NCBI Taxonomy" id="1649127"/>
    <lineage>
        <taxon>Eukaryota</taxon>
        <taxon>Fungi</taxon>
        <taxon>Dikarya</taxon>
        <taxon>Ascomycota</taxon>
        <taxon>Pezizomycotina</taxon>
        <taxon>Sordariomycetes</taxon>
        <taxon>Hypocreomycetidae</taxon>
        <taxon>Hypocreales</taxon>
        <taxon>Clavicipitaceae</taxon>
        <taxon>Claviceps</taxon>
    </lineage>
</organism>
<name>A0A9P7MHM3_9HYPO</name>
<accession>A0A9P7MHM3</accession>
<protein>
    <submittedName>
        <fullName evidence="1">Uncharacterized protein</fullName>
    </submittedName>
</protein>
<evidence type="ECO:0000313" key="1">
    <source>
        <dbReference type="EMBL" id="KAG5944906.1"/>
    </source>
</evidence>
<comment type="caution">
    <text evidence="1">The sequence shown here is derived from an EMBL/GenBank/DDBJ whole genome shotgun (WGS) entry which is preliminary data.</text>
</comment>
<proteinExistence type="predicted"/>
<reference evidence="1 2" key="1">
    <citation type="journal article" date="2020" name="bioRxiv">
        <title>Whole genome comparisons of ergot fungi reveals the divergence and evolution of species within the genus Claviceps are the result of varying mechanisms driving genome evolution and host range expansion.</title>
        <authorList>
            <person name="Wyka S.A."/>
            <person name="Mondo S.J."/>
            <person name="Liu M."/>
            <person name="Dettman J."/>
            <person name="Nalam V."/>
            <person name="Broders K.D."/>
        </authorList>
    </citation>
    <scope>NUCLEOTIDE SEQUENCE [LARGE SCALE GENOMIC DNA]</scope>
    <source>
        <strain evidence="1 2">CCC 1485</strain>
    </source>
</reference>
<dbReference type="AlphaFoldDB" id="A0A9P7MHM3"/>
<keyword evidence="2" id="KW-1185">Reference proteome</keyword>
<evidence type="ECO:0000313" key="2">
    <source>
        <dbReference type="Proteomes" id="UP000706124"/>
    </source>
</evidence>